<protein>
    <recommendedName>
        <fullName evidence="3">Lipid/polyisoprenoid-binding YceI-like domain-containing protein</fullName>
    </recommendedName>
</protein>
<dbReference type="EMBL" id="CP072643">
    <property type="protein sequence ID" value="QUV95062.1"/>
    <property type="molecule type" value="Genomic_DNA"/>
</dbReference>
<keyword evidence="2" id="KW-1185">Reference proteome</keyword>
<dbReference type="Proteomes" id="UP000677668">
    <property type="component" value="Chromosome 2"/>
</dbReference>
<evidence type="ECO:0008006" key="3">
    <source>
        <dbReference type="Google" id="ProtNLM"/>
    </source>
</evidence>
<accession>A0ABX8B4N2</accession>
<proteinExistence type="predicted"/>
<evidence type="ECO:0000313" key="2">
    <source>
        <dbReference type="Proteomes" id="UP000677668"/>
    </source>
</evidence>
<gene>
    <name evidence="1" type="ORF">J8C05_13620</name>
</gene>
<reference evidence="1 2" key="1">
    <citation type="submission" date="2021-03" db="EMBL/GenBank/DDBJ databases">
        <title>Genomic and phenotypic characterization of Chloracidobacterium isolates provides evidence for multiple species.</title>
        <authorList>
            <person name="Saini M.K."/>
            <person name="Costas A.M.G."/>
            <person name="Tank M."/>
            <person name="Bryant D.A."/>
        </authorList>
    </citation>
    <scope>NUCLEOTIDE SEQUENCE [LARGE SCALE GENOMIC DNA]</scope>
    <source>
        <strain evidence="1 2">N</strain>
    </source>
</reference>
<evidence type="ECO:0000313" key="1">
    <source>
        <dbReference type="EMBL" id="QUV95062.1"/>
    </source>
</evidence>
<organism evidence="1 2">
    <name type="scientific">Chloracidobacterium sp. N</name>
    <dbReference type="NCBI Taxonomy" id="2821540"/>
    <lineage>
        <taxon>Bacteria</taxon>
        <taxon>Pseudomonadati</taxon>
        <taxon>Acidobacteriota</taxon>
        <taxon>Terriglobia</taxon>
        <taxon>Terriglobales</taxon>
        <taxon>Acidobacteriaceae</taxon>
        <taxon>Chloracidobacterium</taxon>
        <taxon>Chloracidobacterium aggregatum</taxon>
    </lineage>
</organism>
<name>A0ABX8B4N2_9BACT</name>
<dbReference type="RefSeq" id="WP_148264122.1">
    <property type="nucleotide sequence ID" value="NZ_CP072643.1"/>
</dbReference>
<sequence>MHWRWNWTGKGFLWVWLLGVVGFAPVVALAQQDGGTRPMRATSVHTLVGGRVRIQFTDAFRGYLRRAHVAYDTVGASAADGDAVTLPVADGLLDLASGRGTAVWRGGLALETPKADVELRGFRLDTVGKLPLVWATLVTEGELDRTVPLFTATLPSEQLPLRLIGGRVTTLRNVELRLTAEGALLLNQLSEREIFSSNQMVGLVNLIAIVE</sequence>